<feature type="domain" description="Amidohydrolase-related" evidence="5">
    <location>
        <begin position="68"/>
        <end position="355"/>
    </location>
</feature>
<dbReference type="AlphaFoldDB" id="A0A2G8SR19"/>
<evidence type="ECO:0000313" key="6">
    <source>
        <dbReference type="EMBL" id="PIL36217.1"/>
    </source>
</evidence>
<dbReference type="EMBL" id="AYKW01000002">
    <property type="protein sequence ID" value="PIL36217.1"/>
    <property type="molecule type" value="Genomic_DNA"/>
</dbReference>
<dbReference type="SUPFAM" id="SSF51556">
    <property type="entry name" value="Metallo-dependent hydrolases"/>
    <property type="match status" value="1"/>
</dbReference>
<dbReference type="Gene3D" id="3.20.20.140">
    <property type="entry name" value="Metal-dependent hydrolases"/>
    <property type="match status" value="1"/>
</dbReference>
<evidence type="ECO:0000256" key="1">
    <source>
        <dbReference type="ARBA" id="ARBA00022793"/>
    </source>
</evidence>
<dbReference type="InterPro" id="IPR032466">
    <property type="entry name" value="Metal_Hydrolase"/>
</dbReference>
<gene>
    <name evidence="6" type="ORF">GSI_01878</name>
</gene>
<comment type="caution">
    <text evidence="6">The sequence shown here is derived from an EMBL/GenBank/DDBJ whole genome shotgun (WGS) entry which is preliminary data.</text>
</comment>
<comment type="similarity">
    <text evidence="3">Belongs to the metallo-dependent hydrolases superfamily.</text>
</comment>
<keyword evidence="2 3" id="KW-0456">Lyase</keyword>
<dbReference type="OrthoDB" id="432010at2759"/>
<feature type="chain" id="PRO_5013909947" description="Amidohydrolase-related domain-containing protein" evidence="4">
    <location>
        <begin position="21"/>
        <end position="360"/>
    </location>
</feature>
<evidence type="ECO:0000256" key="2">
    <source>
        <dbReference type="ARBA" id="ARBA00023239"/>
    </source>
</evidence>
<dbReference type="PANTHER" id="PTHR21240:SF31">
    <property type="entry name" value="AMIDOHYDROLASE FAMILY PROTEIN (AFU_ORTHOLOGUE AFUA_7G05840)"/>
    <property type="match status" value="1"/>
</dbReference>
<evidence type="ECO:0000313" key="7">
    <source>
        <dbReference type="Proteomes" id="UP000230002"/>
    </source>
</evidence>
<proteinExistence type="inferred from homology"/>
<evidence type="ECO:0000256" key="4">
    <source>
        <dbReference type="SAM" id="SignalP"/>
    </source>
</evidence>
<name>A0A2G8SR19_9APHY</name>
<dbReference type="Pfam" id="PF04909">
    <property type="entry name" value="Amidohydro_2"/>
    <property type="match status" value="1"/>
</dbReference>
<feature type="signal peptide" evidence="4">
    <location>
        <begin position="1"/>
        <end position="20"/>
    </location>
</feature>
<keyword evidence="1 3" id="KW-0210">Decarboxylase</keyword>
<dbReference type="GO" id="GO:0005829">
    <property type="term" value="C:cytosol"/>
    <property type="evidence" value="ECO:0007669"/>
    <property type="project" value="TreeGrafter"/>
</dbReference>
<dbReference type="GO" id="GO:0019748">
    <property type="term" value="P:secondary metabolic process"/>
    <property type="evidence" value="ECO:0007669"/>
    <property type="project" value="TreeGrafter"/>
</dbReference>
<dbReference type="InterPro" id="IPR032465">
    <property type="entry name" value="ACMSD"/>
</dbReference>
<reference evidence="6 7" key="1">
    <citation type="journal article" date="2015" name="Sci. Rep.">
        <title>Chromosome-level genome map provides insights into diverse defense mechanisms in the medicinal fungus Ganoderma sinense.</title>
        <authorList>
            <person name="Zhu Y."/>
            <person name="Xu J."/>
            <person name="Sun C."/>
            <person name="Zhou S."/>
            <person name="Xu H."/>
            <person name="Nelson D.R."/>
            <person name="Qian J."/>
            <person name="Song J."/>
            <person name="Luo H."/>
            <person name="Xiang L."/>
            <person name="Li Y."/>
            <person name="Xu Z."/>
            <person name="Ji A."/>
            <person name="Wang L."/>
            <person name="Lu S."/>
            <person name="Hayward A."/>
            <person name="Sun W."/>
            <person name="Li X."/>
            <person name="Schwartz D.C."/>
            <person name="Wang Y."/>
            <person name="Chen S."/>
        </authorList>
    </citation>
    <scope>NUCLEOTIDE SEQUENCE [LARGE SCALE GENOMIC DNA]</scope>
    <source>
        <strain evidence="6 7">ZZ0214-1</strain>
    </source>
</reference>
<accession>A0A2G8SR19</accession>
<organism evidence="6 7">
    <name type="scientific">Ganoderma sinense ZZ0214-1</name>
    <dbReference type="NCBI Taxonomy" id="1077348"/>
    <lineage>
        <taxon>Eukaryota</taxon>
        <taxon>Fungi</taxon>
        <taxon>Dikarya</taxon>
        <taxon>Basidiomycota</taxon>
        <taxon>Agaricomycotina</taxon>
        <taxon>Agaricomycetes</taxon>
        <taxon>Polyporales</taxon>
        <taxon>Polyporaceae</taxon>
        <taxon>Ganoderma</taxon>
    </lineage>
</organism>
<dbReference type="PANTHER" id="PTHR21240">
    <property type="entry name" value="2-AMINO-3-CARBOXYLMUCONATE-6-SEMIALDEHYDE DECARBOXYLASE"/>
    <property type="match status" value="1"/>
</dbReference>
<sequence length="360" mass="39687">MATLSFFLLFSLFVTHAVHGRVWNDTGVGSIVFEEAWTTAELIHQSDKTVPPVGQTNAELEANLLDIHNQRLADMDATGIDFASIAIRDTTTKTGIADPVNASAMAVSINNELASQISNNTLRFGAFAALAMHDPAVAAQELTRTVTELGFLGALINDYQQSGTGDNQTFLFYDQPQYDVFWQTVVDLDVPVYLHPRVNPPPVSTLLYSHAPFLIGAPQEFAVTLSTHILGLCTNGVFDRFPNLTIISGHLGERIPSDLVRINDQLTRQVVAGMPMQKNVTFYFQNNILETTSGNFAKDLVQFHAQQIGLERILYSIDYPYVPMEQGAAFLADDVPTFLDDDQALALKRGRAIEVLRLNN</sequence>
<dbReference type="Proteomes" id="UP000230002">
    <property type="component" value="Unassembled WGS sequence"/>
</dbReference>
<keyword evidence="4" id="KW-0732">Signal</keyword>
<protein>
    <recommendedName>
        <fullName evidence="5">Amidohydrolase-related domain-containing protein</fullName>
    </recommendedName>
</protein>
<dbReference type="InterPro" id="IPR006680">
    <property type="entry name" value="Amidohydro-rel"/>
</dbReference>
<keyword evidence="7" id="KW-1185">Reference proteome</keyword>
<dbReference type="GO" id="GO:0016787">
    <property type="term" value="F:hydrolase activity"/>
    <property type="evidence" value="ECO:0007669"/>
    <property type="project" value="InterPro"/>
</dbReference>
<dbReference type="STRING" id="1077348.A0A2G8SR19"/>
<dbReference type="GO" id="GO:0016831">
    <property type="term" value="F:carboxy-lyase activity"/>
    <property type="evidence" value="ECO:0007669"/>
    <property type="project" value="UniProtKB-KW"/>
</dbReference>
<evidence type="ECO:0000259" key="5">
    <source>
        <dbReference type="Pfam" id="PF04909"/>
    </source>
</evidence>
<evidence type="ECO:0000256" key="3">
    <source>
        <dbReference type="RuleBase" id="RU366045"/>
    </source>
</evidence>